<keyword evidence="2" id="KW-1185">Reference proteome</keyword>
<evidence type="ECO:0000313" key="1">
    <source>
        <dbReference type="EMBL" id="SCL65331.1"/>
    </source>
</evidence>
<gene>
    <name evidence="1" type="ORF">GA0070617_5733</name>
</gene>
<dbReference type="EMBL" id="FMIA01000002">
    <property type="protein sequence ID" value="SCL65331.1"/>
    <property type="molecule type" value="Genomic_DNA"/>
</dbReference>
<proteinExistence type="predicted"/>
<protein>
    <recommendedName>
        <fullName evidence="3">IrrE N-terminal-like domain-containing protein</fullName>
    </recommendedName>
</protein>
<sequence length="170" mass="18360">MAVDRGMWRRCQRIVDALSIPTPFEPTRFVDGLARQRGRPVELVPMPGGATQCGALVATDQADYLFYATSTTRLHQEHILLHEVGHLLCGHVDDRSLAALPALLLPNLSADLVRRVLGRSDYSAAQEQEAELVASMIAQRARRLPTGGPGPVTPEVADGLARLGSIFDAG</sequence>
<evidence type="ECO:0008006" key="3">
    <source>
        <dbReference type="Google" id="ProtNLM"/>
    </source>
</evidence>
<reference evidence="1 2" key="1">
    <citation type="submission" date="2016-06" db="EMBL/GenBank/DDBJ databases">
        <authorList>
            <person name="Kjaerup R.B."/>
            <person name="Dalgaard T.S."/>
            <person name="Juul-Madsen H.R."/>
        </authorList>
    </citation>
    <scope>NUCLEOTIDE SEQUENCE [LARGE SCALE GENOMIC DNA]</scope>
    <source>
        <strain evidence="1 2">DSM 45577</strain>
    </source>
</reference>
<organism evidence="1 2">
    <name type="scientific">Micromonospora yangpuensis</name>
    <dbReference type="NCBI Taxonomy" id="683228"/>
    <lineage>
        <taxon>Bacteria</taxon>
        <taxon>Bacillati</taxon>
        <taxon>Actinomycetota</taxon>
        <taxon>Actinomycetes</taxon>
        <taxon>Micromonosporales</taxon>
        <taxon>Micromonosporaceae</taxon>
        <taxon>Micromonospora</taxon>
    </lineage>
</organism>
<dbReference type="AlphaFoldDB" id="A0A1C6VGA4"/>
<accession>A0A1C6VGA4</accession>
<dbReference type="STRING" id="683228.GA0070617_5733"/>
<dbReference type="RefSeq" id="WP_175440695.1">
    <property type="nucleotide sequence ID" value="NZ_BMMJ01000026.1"/>
</dbReference>
<evidence type="ECO:0000313" key="2">
    <source>
        <dbReference type="Proteomes" id="UP000198937"/>
    </source>
</evidence>
<name>A0A1C6VGA4_9ACTN</name>
<dbReference type="Proteomes" id="UP000198937">
    <property type="component" value="Unassembled WGS sequence"/>
</dbReference>